<dbReference type="OrthoDB" id="6500128at2759"/>
<keyword evidence="7 10" id="KW-0472">Membrane</keyword>
<feature type="transmembrane region" description="Helical" evidence="10">
    <location>
        <begin position="160"/>
        <end position="182"/>
    </location>
</feature>
<evidence type="ECO:0000259" key="12">
    <source>
        <dbReference type="PROSITE" id="PS50929"/>
    </source>
</evidence>
<dbReference type="GO" id="GO:0016020">
    <property type="term" value="C:membrane"/>
    <property type="evidence" value="ECO:0007669"/>
    <property type="project" value="UniProtKB-SubCell"/>
</dbReference>
<evidence type="ECO:0000256" key="9">
    <source>
        <dbReference type="SAM" id="MobiDB-lite"/>
    </source>
</evidence>
<evidence type="ECO:0000256" key="5">
    <source>
        <dbReference type="ARBA" id="ARBA00022840"/>
    </source>
</evidence>
<feature type="transmembrane region" description="Helical" evidence="10">
    <location>
        <begin position="116"/>
        <end position="140"/>
    </location>
</feature>
<feature type="region of interest" description="Disordered" evidence="9">
    <location>
        <begin position="1"/>
        <end position="82"/>
    </location>
</feature>
<dbReference type="InterPro" id="IPR003593">
    <property type="entry name" value="AAA+_ATPase"/>
</dbReference>
<evidence type="ECO:0000256" key="4">
    <source>
        <dbReference type="ARBA" id="ARBA00022741"/>
    </source>
</evidence>
<feature type="domain" description="ABC transporter" evidence="11">
    <location>
        <begin position="440"/>
        <end position="676"/>
    </location>
</feature>
<dbReference type="GO" id="GO:0016887">
    <property type="term" value="F:ATP hydrolysis activity"/>
    <property type="evidence" value="ECO:0007669"/>
    <property type="project" value="InterPro"/>
</dbReference>
<comment type="subcellular location">
    <subcellularLocation>
        <location evidence="1">Membrane</location>
        <topology evidence="1">Multi-pass membrane protein</topology>
    </subcellularLocation>
</comment>
<dbReference type="PANTHER" id="PTHR24221:SF503">
    <property type="entry name" value="MITOCHONDRIAL POTASSIUM CHANNEL ATP-BINDING SUBUNIT"/>
    <property type="match status" value="1"/>
</dbReference>
<keyword evidence="2" id="KW-0813">Transport</keyword>
<evidence type="ECO:0000313" key="14">
    <source>
        <dbReference type="Proteomes" id="UP000770015"/>
    </source>
</evidence>
<evidence type="ECO:0000313" key="13">
    <source>
        <dbReference type="EMBL" id="KAH6692496.1"/>
    </source>
</evidence>
<dbReference type="SUPFAM" id="SSF52540">
    <property type="entry name" value="P-loop containing nucleoside triphosphate hydrolases"/>
    <property type="match status" value="1"/>
</dbReference>
<dbReference type="InterPro" id="IPR036640">
    <property type="entry name" value="ABC1_TM_sf"/>
</dbReference>
<dbReference type="PROSITE" id="PS00211">
    <property type="entry name" value="ABC_TRANSPORTER_1"/>
    <property type="match status" value="1"/>
</dbReference>
<feature type="domain" description="ABC transmembrane type-1" evidence="12">
    <location>
        <begin position="126"/>
        <end position="404"/>
    </location>
</feature>
<name>A0A9P8VGM3_9PEZI</name>
<dbReference type="InterPro" id="IPR017871">
    <property type="entry name" value="ABC_transporter-like_CS"/>
</dbReference>
<dbReference type="Gene3D" id="1.20.1560.10">
    <property type="entry name" value="ABC transporter type 1, transmembrane domain"/>
    <property type="match status" value="1"/>
</dbReference>
<dbReference type="Proteomes" id="UP000770015">
    <property type="component" value="Unassembled WGS sequence"/>
</dbReference>
<dbReference type="EMBL" id="JAGSXJ010000004">
    <property type="protein sequence ID" value="KAH6692496.1"/>
    <property type="molecule type" value="Genomic_DNA"/>
</dbReference>
<accession>A0A9P8VGM3</accession>
<evidence type="ECO:0000256" key="2">
    <source>
        <dbReference type="ARBA" id="ARBA00022448"/>
    </source>
</evidence>
<evidence type="ECO:0000256" key="8">
    <source>
        <dbReference type="ARBA" id="ARBA00024363"/>
    </source>
</evidence>
<proteinExistence type="inferred from homology"/>
<protein>
    <submittedName>
        <fullName evidence="13">P-loop containing nucleoside triphosphate hydrolase protein</fullName>
    </submittedName>
</protein>
<dbReference type="PROSITE" id="PS50929">
    <property type="entry name" value="ABC_TM1F"/>
    <property type="match status" value="1"/>
</dbReference>
<evidence type="ECO:0000256" key="10">
    <source>
        <dbReference type="SAM" id="Phobius"/>
    </source>
</evidence>
<keyword evidence="4" id="KW-0547">Nucleotide-binding</keyword>
<dbReference type="InterPro" id="IPR027417">
    <property type="entry name" value="P-loop_NTPase"/>
</dbReference>
<dbReference type="InterPro" id="IPR011527">
    <property type="entry name" value="ABC1_TM_dom"/>
</dbReference>
<dbReference type="Pfam" id="PF00005">
    <property type="entry name" value="ABC_tran"/>
    <property type="match status" value="1"/>
</dbReference>
<feature type="compositionally biased region" description="Basic and acidic residues" evidence="9">
    <location>
        <begin position="14"/>
        <end position="33"/>
    </location>
</feature>
<evidence type="ECO:0000256" key="7">
    <source>
        <dbReference type="ARBA" id="ARBA00023136"/>
    </source>
</evidence>
<keyword evidence="14" id="KW-1185">Reference proteome</keyword>
<dbReference type="SUPFAM" id="SSF90123">
    <property type="entry name" value="ABC transporter transmembrane region"/>
    <property type="match status" value="1"/>
</dbReference>
<dbReference type="InterPro" id="IPR039421">
    <property type="entry name" value="Type_1_exporter"/>
</dbReference>
<keyword evidence="13" id="KW-0378">Hydrolase</keyword>
<evidence type="ECO:0000259" key="11">
    <source>
        <dbReference type="PROSITE" id="PS50893"/>
    </source>
</evidence>
<dbReference type="GO" id="GO:0140359">
    <property type="term" value="F:ABC-type transporter activity"/>
    <property type="evidence" value="ECO:0007669"/>
    <property type="project" value="InterPro"/>
</dbReference>
<feature type="transmembrane region" description="Helical" evidence="10">
    <location>
        <begin position="347"/>
        <end position="366"/>
    </location>
</feature>
<evidence type="ECO:0000256" key="1">
    <source>
        <dbReference type="ARBA" id="ARBA00004141"/>
    </source>
</evidence>
<evidence type="ECO:0000256" key="6">
    <source>
        <dbReference type="ARBA" id="ARBA00022989"/>
    </source>
</evidence>
<dbReference type="Gene3D" id="3.40.50.300">
    <property type="entry name" value="P-loop containing nucleotide triphosphate hydrolases"/>
    <property type="match status" value="1"/>
</dbReference>
<dbReference type="GO" id="GO:0005524">
    <property type="term" value="F:ATP binding"/>
    <property type="evidence" value="ECO:0007669"/>
    <property type="project" value="UniProtKB-KW"/>
</dbReference>
<feature type="compositionally biased region" description="Acidic residues" evidence="9">
    <location>
        <begin position="61"/>
        <end position="81"/>
    </location>
</feature>
<dbReference type="PANTHER" id="PTHR24221">
    <property type="entry name" value="ATP-BINDING CASSETTE SUB-FAMILY B"/>
    <property type="match status" value="1"/>
</dbReference>
<evidence type="ECO:0000256" key="3">
    <source>
        <dbReference type="ARBA" id="ARBA00022692"/>
    </source>
</evidence>
<dbReference type="PROSITE" id="PS50893">
    <property type="entry name" value="ABC_TRANSPORTER_2"/>
    <property type="match status" value="1"/>
</dbReference>
<dbReference type="FunFam" id="3.40.50.300:FF:000287">
    <property type="entry name" value="Multidrug ABC transporter ATP-binding protein"/>
    <property type="match status" value="1"/>
</dbReference>
<feature type="transmembrane region" description="Helical" evidence="10">
    <location>
        <begin position="260"/>
        <end position="279"/>
    </location>
</feature>
<dbReference type="AlphaFoldDB" id="A0A9P8VGM3"/>
<comment type="caution">
    <text evidence="13">The sequence shown here is derived from an EMBL/GenBank/DDBJ whole genome shotgun (WGS) entry which is preliminary data.</text>
</comment>
<keyword evidence="3 10" id="KW-0812">Transmembrane</keyword>
<reference evidence="13" key="1">
    <citation type="journal article" date="2021" name="Nat. Commun.">
        <title>Genetic determinants of endophytism in the Arabidopsis root mycobiome.</title>
        <authorList>
            <person name="Mesny F."/>
            <person name="Miyauchi S."/>
            <person name="Thiergart T."/>
            <person name="Pickel B."/>
            <person name="Atanasova L."/>
            <person name="Karlsson M."/>
            <person name="Huettel B."/>
            <person name="Barry K.W."/>
            <person name="Haridas S."/>
            <person name="Chen C."/>
            <person name="Bauer D."/>
            <person name="Andreopoulos W."/>
            <person name="Pangilinan J."/>
            <person name="LaButti K."/>
            <person name="Riley R."/>
            <person name="Lipzen A."/>
            <person name="Clum A."/>
            <person name="Drula E."/>
            <person name="Henrissat B."/>
            <person name="Kohler A."/>
            <person name="Grigoriev I.V."/>
            <person name="Martin F.M."/>
            <person name="Hacquard S."/>
        </authorList>
    </citation>
    <scope>NUCLEOTIDE SEQUENCE</scope>
    <source>
        <strain evidence="13">MPI-SDFR-AT-0117</strain>
    </source>
</reference>
<dbReference type="Pfam" id="PF00664">
    <property type="entry name" value="ABC_membrane"/>
    <property type="match status" value="1"/>
</dbReference>
<keyword evidence="6 10" id="KW-1133">Transmembrane helix</keyword>
<comment type="similarity">
    <text evidence="8">Belongs to the ABC transporter superfamily. ABCB family. Heavy Metal importer (TC 3.A.1.210) subfamily.</text>
</comment>
<gene>
    <name evidence="13" type="ORF">F5X68DRAFT_165443</name>
</gene>
<feature type="transmembrane region" description="Helical" evidence="10">
    <location>
        <begin position="235"/>
        <end position="254"/>
    </location>
</feature>
<organism evidence="13 14">
    <name type="scientific">Plectosphaerella plurivora</name>
    <dbReference type="NCBI Taxonomy" id="936078"/>
    <lineage>
        <taxon>Eukaryota</taxon>
        <taxon>Fungi</taxon>
        <taxon>Dikarya</taxon>
        <taxon>Ascomycota</taxon>
        <taxon>Pezizomycotina</taxon>
        <taxon>Sordariomycetes</taxon>
        <taxon>Hypocreomycetidae</taxon>
        <taxon>Glomerellales</taxon>
        <taxon>Plectosphaerellaceae</taxon>
        <taxon>Plectosphaerella</taxon>
    </lineage>
</organism>
<dbReference type="SMART" id="SM00382">
    <property type="entry name" value="AAA"/>
    <property type="match status" value="1"/>
</dbReference>
<sequence length="676" mass="74753">MFSTISNLVRPRRDKNVIAEESEPFLHDSESGHIEAYPDCPSYGSVNHADSKPAPPAIQDGESDSFEEDTSDSDDDDEDDDVRAYRANRLKETGGYLGYLRDFSIFVPFIFPRGNYTVYLCVLVHAILLIASRFLHYLIPRQLGIVTDEALAGNAPWRPLILWSFMSLLGGEAGVGFIQGLAKIPIQQASYKAITAAAFDHILTLSMDFHTEHDSAEVVKAVEQGNALVDVLESLVVEILPTLIDVVIAAWILTVKFNPMVTVTLVIFAIAIVGTETNLTHYNVKSHRITATAERREARVMYQSVQGWETVAFFGAAALQQRILGRAVQSKLTAERRREVLEASTQAILTVLADVTLFCLCALVLLEISRGRNTPGDFVFLLYYWDYLMWPLKFLAQDYRHLLSNLVSAERLLSLLRTKSTITDLPGAMDLHRTRVSGRVAFENVTFGYEPAKPPTIRNLSLTAMPGQTIAVVGETGAGKSSLIRLLLRLYDPGSGRILLDGLNICNDLTLSSLRRAIGVVPQHPFLFNTTILDNVRFANPTATEDDVRAACRSAAIDQRISTMRDGYNTLVGERGIKLSGGEAQRIALARAFLADPPVLVLDEATSAVDNVTESNIQEALDRLRVGRTTFVIAHRLSTVVKADCIIVLHEGRIVEQGTHQELLDNGGRYLQMWGK</sequence>
<keyword evidence="5" id="KW-0067">ATP-binding</keyword>
<dbReference type="InterPro" id="IPR003439">
    <property type="entry name" value="ABC_transporter-like_ATP-bd"/>
</dbReference>